<dbReference type="Pfam" id="PF00144">
    <property type="entry name" value="Beta-lactamase"/>
    <property type="match status" value="1"/>
</dbReference>
<accession>A0A219B831</accession>
<evidence type="ECO:0000313" key="4">
    <source>
        <dbReference type="Proteomes" id="UP000198462"/>
    </source>
</evidence>
<comment type="caution">
    <text evidence="3">The sequence shown here is derived from an EMBL/GenBank/DDBJ whole genome shotgun (WGS) entry which is preliminary data.</text>
</comment>
<keyword evidence="3" id="KW-0378">Hydrolase</keyword>
<dbReference type="OrthoDB" id="119951at2"/>
<dbReference type="AlphaFoldDB" id="A0A219B831"/>
<dbReference type="EMBL" id="NFZT01000001">
    <property type="protein sequence ID" value="OWV34535.1"/>
    <property type="molecule type" value="Genomic_DNA"/>
</dbReference>
<dbReference type="PANTHER" id="PTHR43283">
    <property type="entry name" value="BETA-LACTAMASE-RELATED"/>
    <property type="match status" value="1"/>
</dbReference>
<name>A0A219B831_9SPHN</name>
<dbReference type="Proteomes" id="UP000198462">
    <property type="component" value="Unassembled WGS sequence"/>
</dbReference>
<protein>
    <submittedName>
        <fullName evidence="3">Serine hydrolase</fullName>
    </submittedName>
</protein>
<dbReference type="PANTHER" id="PTHR43283:SF18">
    <property type="match status" value="1"/>
</dbReference>
<dbReference type="SUPFAM" id="SSF56601">
    <property type="entry name" value="beta-lactamase/transpeptidase-like"/>
    <property type="match status" value="1"/>
</dbReference>
<sequence>MPRYLLAIPVTLIAMAGWAALCFIAVDGGLFRTPLTQSADPAAFARAATQKIEEEARGNLVFALIEEGDVVARHSTSAGEPVDGESLFQVASLSKWVSAWGVMALAEDGLIDLDAPASTYLTRWELPPSPYDHDGVTVRRLLSHMAGLGDGLGYDGFPEGEPVQSLEDSLTQAKDASSNASGAVRVVEEPGSGWSYSGGGYTLLQLLIEEISGMSFDDYMRTRIFRPLGMTDTGYVLDEAERTRLAENYDAQGRLEPLNRYTSLAATSLYTTANDMARFIEAQGPQAAPPGRGVLSPETLAAMRVPHASQMGADIWGLGTMLYAANNRGDFIIGHDGNNEPAINTAVRLDPDTGDGIVVLETGNSLLATDLAGDWVFWKTGNVDFLDFSVALPGMLRAILIGGVVILLLGILLGWELRRKDRRRG</sequence>
<dbReference type="InterPro" id="IPR012338">
    <property type="entry name" value="Beta-lactam/transpept-like"/>
</dbReference>
<evidence type="ECO:0000256" key="1">
    <source>
        <dbReference type="SAM" id="Phobius"/>
    </source>
</evidence>
<keyword evidence="1" id="KW-1133">Transmembrane helix</keyword>
<organism evidence="3 4">
    <name type="scientific">Pacificimonas flava</name>
    <dbReference type="NCBI Taxonomy" id="1234595"/>
    <lineage>
        <taxon>Bacteria</taxon>
        <taxon>Pseudomonadati</taxon>
        <taxon>Pseudomonadota</taxon>
        <taxon>Alphaproteobacteria</taxon>
        <taxon>Sphingomonadales</taxon>
        <taxon>Sphingosinicellaceae</taxon>
        <taxon>Pacificimonas</taxon>
    </lineage>
</organism>
<evidence type="ECO:0000313" key="3">
    <source>
        <dbReference type="EMBL" id="OWV34535.1"/>
    </source>
</evidence>
<dbReference type="InterPro" id="IPR001466">
    <property type="entry name" value="Beta-lactam-related"/>
</dbReference>
<feature type="transmembrane region" description="Helical" evidence="1">
    <location>
        <begin position="395"/>
        <end position="415"/>
    </location>
</feature>
<dbReference type="GO" id="GO:0016787">
    <property type="term" value="F:hydrolase activity"/>
    <property type="evidence" value="ECO:0007669"/>
    <property type="project" value="UniProtKB-KW"/>
</dbReference>
<reference evidence="4" key="1">
    <citation type="submission" date="2017-05" db="EMBL/GenBank/DDBJ databases">
        <authorList>
            <person name="Lin X."/>
        </authorList>
    </citation>
    <scope>NUCLEOTIDE SEQUENCE [LARGE SCALE GENOMIC DNA]</scope>
    <source>
        <strain evidence="4">JLT2012</strain>
    </source>
</reference>
<keyword evidence="1" id="KW-0472">Membrane</keyword>
<keyword evidence="4" id="KW-1185">Reference proteome</keyword>
<feature type="domain" description="Beta-lactamase-related" evidence="2">
    <location>
        <begin position="44"/>
        <end position="365"/>
    </location>
</feature>
<evidence type="ECO:0000259" key="2">
    <source>
        <dbReference type="Pfam" id="PF00144"/>
    </source>
</evidence>
<proteinExistence type="predicted"/>
<dbReference type="InterPro" id="IPR050789">
    <property type="entry name" value="Diverse_Enzym_Activities"/>
</dbReference>
<dbReference type="RefSeq" id="WP_088713235.1">
    <property type="nucleotide sequence ID" value="NZ_NFZT01000001.1"/>
</dbReference>
<keyword evidence="1" id="KW-0812">Transmembrane</keyword>
<gene>
    <name evidence="3" type="ORF">B5C34_14425</name>
</gene>
<dbReference type="Gene3D" id="3.40.710.10">
    <property type="entry name" value="DD-peptidase/beta-lactamase superfamily"/>
    <property type="match status" value="1"/>
</dbReference>